<comment type="caution">
    <text evidence="1">The sequence shown here is derived from an EMBL/GenBank/DDBJ whole genome shotgun (WGS) entry which is preliminary data.</text>
</comment>
<proteinExistence type="predicted"/>
<keyword evidence="2" id="KW-1185">Reference proteome</keyword>
<evidence type="ECO:0000313" key="2">
    <source>
        <dbReference type="Proteomes" id="UP000265703"/>
    </source>
</evidence>
<sequence length="54" mass="6646">MTIKSIHQSKYQNNLYFKNLILLNKIKHNFSDYYIISVQFPRHYETLDHIVYDP</sequence>
<protein>
    <submittedName>
        <fullName evidence="1">Uncharacterized protein</fullName>
    </submittedName>
</protein>
<gene>
    <name evidence="1" type="ORF">C1645_397689</name>
</gene>
<dbReference type="EMBL" id="QKYT01000460">
    <property type="protein sequence ID" value="RIA84915.1"/>
    <property type="molecule type" value="Genomic_DNA"/>
</dbReference>
<dbReference type="AlphaFoldDB" id="A0A397SLD0"/>
<accession>A0A397SLD0</accession>
<organism evidence="1 2">
    <name type="scientific">Glomus cerebriforme</name>
    <dbReference type="NCBI Taxonomy" id="658196"/>
    <lineage>
        <taxon>Eukaryota</taxon>
        <taxon>Fungi</taxon>
        <taxon>Fungi incertae sedis</taxon>
        <taxon>Mucoromycota</taxon>
        <taxon>Glomeromycotina</taxon>
        <taxon>Glomeromycetes</taxon>
        <taxon>Glomerales</taxon>
        <taxon>Glomeraceae</taxon>
        <taxon>Glomus</taxon>
    </lineage>
</organism>
<dbReference type="Proteomes" id="UP000265703">
    <property type="component" value="Unassembled WGS sequence"/>
</dbReference>
<reference evidence="1 2" key="1">
    <citation type="submission" date="2018-06" db="EMBL/GenBank/DDBJ databases">
        <title>Comparative genomics reveals the genomic features of Rhizophagus irregularis, R. cerebriforme, R. diaphanum and Gigaspora rosea, and their symbiotic lifestyle signature.</title>
        <authorList>
            <person name="Morin E."/>
            <person name="San Clemente H."/>
            <person name="Chen E.C.H."/>
            <person name="De La Providencia I."/>
            <person name="Hainaut M."/>
            <person name="Kuo A."/>
            <person name="Kohler A."/>
            <person name="Murat C."/>
            <person name="Tang N."/>
            <person name="Roy S."/>
            <person name="Loubradou J."/>
            <person name="Henrissat B."/>
            <person name="Grigoriev I.V."/>
            <person name="Corradi N."/>
            <person name="Roux C."/>
            <person name="Martin F.M."/>
        </authorList>
    </citation>
    <scope>NUCLEOTIDE SEQUENCE [LARGE SCALE GENOMIC DNA]</scope>
    <source>
        <strain evidence="1 2">DAOM 227022</strain>
    </source>
</reference>
<evidence type="ECO:0000313" key="1">
    <source>
        <dbReference type="EMBL" id="RIA84915.1"/>
    </source>
</evidence>
<name>A0A397SLD0_9GLOM</name>